<evidence type="ECO:0000259" key="1">
    <source>
        <dbReference type="Pfam" id="PF13333"/>
    </source>
</evidence>
<organism evidence="2 3">
    <name type="scientific">Lactobacillus colini</name>
    <dbReference type="NCBI Taxonomy" id="1819254"/>
    <lineage>
        <taxon>Bacteria</taxon>
        <taxon>Bacillati</taxon>
        <taxon>Bacillota</taxon>
        <taxon>Bacilli</taxon>
        <taxon>Lactobacillales</taxon>
        <taxon>Lactobacillaceae</taxon>
        <taxon>Lactobacillus</taxon>
    </lineage>
</organism>
<protein>
    <submittedName>
        <fullName evidence="2">Transposase InsO family protein</fullName>
    </submittedName>
</protein>
<gene>
    <name evidence="2" type="ORF">J2Z60_001872</name>
</gene>
<name>A0ABS4MH57_9LACO</name>
<dbReference type="PANTHER" id="PTHR46889:SF4">
    <property type="entry name" value="TRANSPOSASE INSO FOR INSERTION SEQUENCE ELEMENT IS911B-RELATED"/>
    <property type="match status" value="1"/>
</dbReference>
<dbReference type="InterPro" id="IPR050900">
    <property type="entry name" value="Transposase_IS3/IS150/IS904"/>
</dbReference>
<feature type="domain" description="Integrase catalytic" evidence="1">
    <location>
        <begin position="14"/>
        <end position="56"/>
    </location>
</feature>
<reference evidence="2 3" key="1">
    <citation type="submission" date="2021-03" db="EMBL/GenBank/DDBJ databases">
        <title>Genomic Encyclopedia of Type Strains, Phase IV (KMG-IV): sequencing the most valuable type-strain genomes for metagenomic binning, comparative biology and taxonomic classification.</title>
        <authorList>
            <person name="Goeker M."/>
        </authorList>
    </citation>
    <scope>NUCLEOTIDE SEQUENCE [LARGE SCALE GENOMIC DNA]</scope>
    <source>
        <strain evidence="2 3">DSM 101872</strain>
    </source>
</reference>
<accession>A0ABS4MH57</accession>
<dbReference type="Proteomes" id="UP001519292">
    <property type="component" value="Unassembled WGS sequence"/>
</dbReference>
<dbReference type="SUPFAM" id="SSF53098">
    <property type="entry name" value="Ribonuclease H-like"/>
    <property type="match status" value="1"/>
</dbReference>
<evidence type="ECO:0000313" key="3">
    <source>
        <dbReference type="Proteomes" id="UP001519292"/>
    </source>
</evidence>
<keyword evidence="3" id="KW-1185">Reference proteome</keyword>
<dbReference type="Pfam" id="PF13333">
    <property type="entry name" value="rve_2"/>
    <property type="match status" value="1"/>
</dbReference>
<dbReference type="InterPro" id="IPR012337">
    <property type="entry name" value="RNaseH-like_sf"/>
</dbReference>
<proteinExistence type="predicted"/>
<dbReference type="InterPro" id="IPR001584">
    <property type="entry name" value="Integrase_cat-core"/>
</dbReference>
<sequence length="61" mass="7387">MSRKGNSLDDGMMEGFFGILKREMFYGFEKNFKNLDELEQAIREYINYYNTKRIKSILKTY</sequence>
<dbReference type="PANTHER" id="PTHR46889">
    <property type="entry name" value="TRANSPOSASE INSF FOR INSERTION SEQUENCE IS3B-RELATED"/>
    <property type="match status" value="1"/>
</dbReference>
<comment type="caution">
    <text evidence="2">The sequence shown here is derived from an EMBL/GenBank/DDBJ whole genome shotgun (WGS) entry which is preliminary data.</text>
</comment>
<dbReference type="EMBL" id="JAGGLU010000012">
    <property type="protein sequence ID" value="MBP2058684.1"/>
    <property type="molecule type" value="Genomic_DNA"/>
</dbReference>
<evidence type="ECO:0000313" key="2">
    <source>
        <dbReference type="EMBL" id="MBP2058684.1"/>
    </source>
</evidence>